<dbReference type="OrthoDB" id="372501at2157"/>
<sequence length="564" mass="65037">MSNVAELPTKDTITLIINRDNVDKVTYVFKNRYGNKIGEYLNKSPATLSSQSNVARQFKQIVNPNGEMKPRQVNNQFSELKQLLQLHYENELSVIEQEIADKKQAEQEKDSNKLKEAIVKLKSLDCPLIYIGSIVEWFTAGERNNILYAFTVYAGQVILKNPVSVICLGEASSGKSHIQETALRLIPKRFVVNEKKITEAALFNRAKKDRYFYDGMIVNYGDMGGSNDHEFMEESKNLMKELQSDGFLNKPLNIPDGEGGWDVKDLELEGRPCLTYTTVPNHYFDDQEMSRSIFITPRMDNQKIFNRRKSALEFKHGKSYRILKQYEKEAELVPYMLLHLKGIFEDTVVINPYVHFVIDFLKNSAFYKRDFDKFNGLLKTITALNYYNHKVYDVDGKKVVLTNIADVQLFMSLLRPYKESISANLAPKAVEVLNDIRNNIDEWKISKDREVLNMGITTNDYFTLQSLGLSKASARKYMYELADKGFLQVTDQSGRSNIYDLAKSEVESISYDLKHMDDSVYDDICYEIGEWVVDIMKEDKFIEGLSIMNFDSDIRKPIWIGKKP</sequence>
<feature type="coiled-coil region" evidence="1">
    <location>
        <begin position="88"/>
        <end position="115"/>
    </location>
</feature>
<proteinExistence type="predicted"/>
<dbReference type="RefSeq" id="WP_091699904.1">
    <property type="nucleotide sequence ID" value="NZ_FOAK01000016.1"/>
</dbReference>
<evidence type="ECO:0000313" key="3">
    <source>
        <dbReference type="Proteomes" id="UP000199506"/>
    </source>
</evidence>
<evidence type="ECO:0000313" key="2">
    <source>
        <dbReference type="EMBL" id="SEL38757.1"/>
    </source>
</evidence>
<protein>
    <submittedName>
        <fullName evidence="2">Uncharacterized protein</fullName>
    </submittedName>
</protein>
<reference evidence="2 3" key="1">
    <citation type="submission" date="2016-10" db="EMBL/GenBank/DDBJ databases">
        <authorList>
            <person name="de Groot N.N."/>
        </authorList>
    </citation>
    <scope>NUCLEOTIDE SEQUENCE [LARGE SCALE GENOMIC DNA]</scope>
    <source>
        <strain evidence="2 3">DSM 11978</strain>
    </source>
</reference>
<dbReference type="Proteomes" id="UP000199506">
    <property type="component" value="Unassembled WGS sequence"/>
</dbReference>
<name>A0A1H7PUN3_9EURY</name>
<accession>A0A1H7PUN3</accession>
<evidence type="ECO:0000256" key="1">
    <source>
        <dbReference type="SAM" id="Coils"/>
    </source>
</evidence>
<organism evidence="2 3">
    <name type="scientific">Methanobrevibacter gottschalkii</name>
    <dbReference type="NCBI Taxonomy" id="190974"/>
    <lineage>
        <taxon>Archaea</taxon>
        <taxon>Methanobacteriati</taxon>
        <taxon>Methanobacteriota</taxon>
        <taxon>Methanomada group</taxon>
        <taxon>Methanobacteria</taxon>
        <taxon>Methanobacteriales</taxon>
        <taxon>Methanobacteriaceae</taxon>
        <taxon>Methanobrevibacter</taxon>
    </lineage>
</organism>
<dbReference type="STRING" id="190974.SAMN05216439_0456"/>
<keyword evidence="1" id="KW-0175">Coiled coil</keyword>
<gene>
    <name evidence="2" type="ORF">SAMN05216439_0456</name>
</gene>
<dbReference type="EMBL" id="FOAK01000016">
    <property type="protein sequence ID" value="SEL38757.1"/>
    <property type="molecule type" value="Genomic_DNA"/>
</dbReference>
<dbReference type="AlphaFoldDB" id="A0A1H7PUN3"/>